<feature type="non-terminal residue" evidence="1">
    <location>
        <position position="81"/>
    </location>
</feature>
<reference evidence="2" key="1">
    <citation type="journal article" date="2020" name="Plant J.">
        <title>Transposons played a major role in the diversification between the closely related almond and peach genomes: results from the almond genome sequence.</title>
        <authorList>
            <person name="Alioto T."/>
            <person name="Alexiou K.G."/>
            <person name="Bardil A."/>
            <person name="Barteri F."/>
            <person name="Castanera R."/>
            <person name="Cruz F."/>
            <person name="Dhingra A."/>
            <person name="Duval H."/>
            <person name="Fernandez I Marti A."/>
            <person name="Frias L."/>
            <person name="Galan B."/>
            <person name="Garcia J.L."/>
            <person name="Howad W."/>
            <person name="Gomez-Garrido J."/>
            <person name="Gut M."/>
            <person name="Julca I."/>
            <person name="Morata J."/>
            <person name="Puigdomenech P."/>
            <person name="Ribeca P."/>
            <person name="Rubio Cabetas M.J."/>
            <person name="Vlasova A."/>
            <person name="Wirthensohn M."/>
            <person name="Garcia-Mas J."/>
            <person name="Gabaldon T."/>
            <person name="Casacuberta J.M."/>
            <person name="Arus P."/>
        </authorList>
    </citation>
    <scope>NUCLEOTIDE SEQUENCE [LARGE SCALE GENOMIC DNA]</scope>
    <source>
        <strain evidence="2">cv. Texas</strain>
    </source>
</reference>
<name>A0A5E4FQU1_PRUDU</name>
<evidence type="ECO:0000313" key="2">
    <source>
        <dbReference type="Proteomes" id="UP000327085"/>
    </source>
</evidence>
<evidence type="ECO:0000313" key="1">
    <source>
        <dbReference type="EMBL" id="VVA29851.1"/>
    </source>
</evidence>
<dbReference type="Proteomes" id="UP000327085">
    <property type="component" value="Chromosome 8"/>
</dbReference>
<gene>
    <name evidence="1" type="ORF">ALMOND_2B031936</name>
</gene>
<dbReference type="EMBL" id="CABIKO010000175">
    <property type="protein sequence ID" value="VVA29851.1"/>
    <property type="molecule type" value="Genomic_DNA"/>
</dbReference>
<sequence>MRKLLELSKPAHDWLVEKDPAQWSRAYFKSDSKCDMLMNNLCEAFNHSIMDARDKRVLTVLERIRLYIMLLMAGIRVFCEK</sequence>
<feature type="non-terminal residue" evidence="1">
    <location>
        <position position="1"/>
    </location>
</feature>
<protein>
    <submittedName>
        <fullName evidence="1">PREDICTED: Zinc finger PMZ-type</fullName>
    </submittedName>
</protein>
<dbReference type="Gramene" id="VVA29851">
    <property type="protein sequence ID" value="VVA29851"/>
    <property type="gene ID" value="Prudul26B031936"/>
</dbReference>
<dbReference type="InParanoid" id="A0A5E4FQU1"/>
<organism evidence="1 2">
    <name type="scientific">Prunus dulcis</name>
    <name type="common">Almond</name>
    <name type="synonym">Amygdalus dulcis</name>
    <dbReference type="NCBI Taxonomy" id="3755"/>
    <lineage>
        <taxon>Eukaryota</taxon>
        <taxon>Viridiplantae</taxon>
        <taxon>Streptophyta</taxon>
        <taxon>Embryophyta</taxon>
        <taxon>Tracheophyta</taxon>
        <taxon>Spermatophyta</taxon>
        <taxon>Magnoliopsida</taxon>
        <taxon>eudicotyledons</taxon>
        <taxon>Gunneridae</taxon>
        <taxon>Pentapetalae</taxon>
        <taxon>rosids</taxon>
        <taxon>fabids</taxon>
        <taxon>Rosales</taxon>
        <taxon>Rosaceae</taxon>
        <taxon>Amygdaloideae</taxon>
        <taxon>Amygdaleae</taxon>
        <taxon>Prunus</taxon>
    </lineage>
</organism>
<accession>A0A5E4FQU1</accession>
<dbReference type="AlphaFoldDB" id="A0A5E4FQU1"/>
<proteinExistence type="predicted"/>